<organism evidence="2 3">
    <name type="scientific">Thomasclavelia spiroformis</name>
    <dbReference type="NCBI Taxonomy" id="29348"/>
    <lineage>
        <taxon>Bacteria</taxon>
        <taxon>Bacillati</taxon>
        <taxon>Bacillota</taxon>
        <taxon>Erysipelotrichia</taxon>
        <taxon>Erysipelotrichales</taxon>
        <taxon>Coprobacillaceae</taxon>
        <taxon>Thomasclavelia</taxon>
    </lineage>
</organism>
<proteinExistence type="predicted"/>
<keyword evidence="1" id="KW-1133">Transmembrane helix</keyword>
<evidence type="ECO:0000313" key="3">
    <source>
        <dbReference type="Proteomes" id="UP000749320"/>
    </source>
</evidence>
<reference evidence="2" key="1">
    <citation type="journal article" date="2021" name="PeerJ">
        <title>Extensive microbial diversity within the chicken gut microbiome revealed by metagenomics and culture.</title>
        <authorList>
            <person name="Gilroy R."/>
            <person name="Ravi A."/>
            <person name="Getino M."/>
            <person name="Pursley I."/>
            <person name="Horton D.L."/>
            <person name="Alikhan N.F."/>
            <person name="Baker D."/>
            <person name="Gharbi K."/>
            <person name="Hall N."/>
            <person name="Watson M."/>
            <person name="Adriaenssens E.M."/>
            <person name="Foster-Nyarko E."/>
            <person name="Jarju S."/>
            <person name="Secka A."/>
            <person name="Antonio M."/>
            <person name="Oren A."/>
            <person name="Chaudhuri R.R."/>
            <person name="La Ragione R."/>
            <person name="Hildebrand F."/>
            <person name="Pallen M.J."/>
        </authorList>
    </citation>
    <scope>NUCLEOTIDE SEQUENCE</scope>
    <source>
        <strain evidence="2">CHK193-16274</strain>
    </source>
</reference>
<accession>A0A921KJI9</accession>
<evidence type="ECO:0000256" key="1">
    <source>
        <dbReference type="SAM" id="Phobius"/>
    </source>
</evidence>
<feature type="transmembrane region" description="Helical" evidence="1">
    <location>
        <begin position="12"/>
        <end position="29"/>
    </location>
</feature>
<dbReference type="EMBL" id="DYWV01000366">
    <property type="protein sequence ID" value="HJF41393.1"/>
    <property type="molecule type" value="Genomic_DNA"/>
</dbReference>
<reference evidence="2" key="2">
    <citation type="submission" date="2021-09" db="EMBL/GenBank/DDBJ databases">
        <authorList>
            <person name="Gilroy R."/>
        </authorList>
    </citation>
    <scope>NUCLEOTIDE SEQUENCE</scope>
    <source>
        <strain evidence="2">CHK193-16274</strain>
    </source>
</reference>
<comment type="caution">
    <text evidence="2">The sequence shown here is derived from an EMBL/GenBank/DDBJ whole genome shotgun (WGS) entry which is preliminary data.</text>
</comment>
<keyword evidence="1" id="KW-0472">Membrane</keyword>
<gene>
    <name evidence="2" type="ORF">K8V91_10760</name>
</gene>
<dbReference type="AlphaFoldDB" id="A0A921KJI9"/>
<sequence>MKEAAGEANMTVVTIIIIGVIVAIATPIISNMMKSTEAKTECYNNGGTWVDGKCNQLSGY</sequence>
<evidence type="ECO:0000313" key="2">
    <source>
        <dbReference type="EMBL" id="HJF41393.1"/>
    </source>
</evidence>
<protein>
    <submittedName>
        <fullName evidence="2">Uncharacterized protein</fullName>
    </submittedName>
</protein>
<dbReference type="Proteomes" id="UP000749320">
    <property type="component" value="Unassembled WGS sequence"/>
</dbReference>
<keyword evidence="1" id="KW-0812">Transmembrane</keyword>
<name>A0A921KJI9_9FIRM</name>